<keyword evidence="2" id="KW-1185">Reference proteome</keyword>
<dbReference type="EMBL" id="BAAAIZ010000090">
    <property type="protein sequence ID" value="GAA1431766.1"/>
    <property type="molecule type" value="Genomic_DNA"/>
</dbReference>
<organism evidence="1 2">
    <name type="scientific">Streptomyces thermospinosisporus</name>
    <dbReference type="NCBI Taxonomy" id="161482"/>
    <lineage>
        <taxon>Bacteria</taxon>
        <taxon>Bacillati</taxon>
        <taxon>Actinomycetota</taxon>
        <taxon>Actinomycetes</taxon>
        <taxon>Kitasatosporales</taxon>
        <taxon>Streptomycetaceae</taxon>
        <taxon>Streptomyces</taxon>
    </lineage>
</organism>
<dbReference type="SUPFAM" id="SSF88659">
    <property type="entry name" value="Sigma3 and sigma4 domains of RNA polymerase sigma factors"/>
    <property type="match status" value="1"/>
</dbReference>
<evidence type="ECO:0000313" key="2">
    <source>
        <dbReference type="Proteomes" id="UP001500973"/>
    </source>
</evidence>
<reference evidence="2" key="1">
    <citation type="journal article" date="2019" name="Int. J. Syst. Evol. Microbiol.">
        <title>The Global Catalogue of Microorganisms (GCM) 10K type strain sequencing project: providing services to taxonomists for standard genome sequencing and annotation.</title>
        <authorList>
            <consortium name="The Broad Institute Genomics Platform"/>
            <consortium name="The Broad Institute Genome Sequencing Center for Infectious Disease"/>
            <person name="Wu L."/>
            <person name="Ma J."/>
        </authorList>
    </citation>
    <scope>NUCLEOTIDE SEQUENCE [LARGE SCALE GENOMIC DNA]</scope>
    <source>
        <strain evidence="2">JCM 11756</strain>
    </source>
</reference>
<accession>A0ABP4JY28</accession>
<evidence type="ECO:0000313" key="1">
    <source>
        <dbReference type="EMBL" id="GAA1431766.1"/>
    </source>
</evidence>
<protein>
    <recommendedName>
        <fullName evidence="3">Sigma-70 family RNA polymerase sigma factor</fullName>
    </recommendedName>
</protein>
<dbReference type="Pfam" id="PF13384">
    <property type="entry name" value="HTH_23"/>
    <property type="match status" value="1"/>
</dbReference>
<sequence>MERQLRVGALLLVKWQRCYHPTTVQGTLHAQRRERAALLKQGVVVTDDAANNAPDEEVQRVLDAIDELGADGSAEDRARRLTALLDQWPDTHARVRAARQRAVKELHDGGMSYRKIAGMLGVSFGRVRQIIDGESAGPAKRKKAEGAQDG</sequence>
<evidence type="ECO:0008006" key="3">
    <source>
        <dbReference type="Google" id="ProtNLM"/>
    </source>
</evidence>
<gene>
    <name evidence="1" type="ORF">GCM10009601_51420</name>
</gene>
<dbReference type="Proteomes" id="UP001500973">
    <property type="component" value="Unassembled WGS sequence"/>
</dbReference>
<proteinExistence type="predicted"/>
<comment type="caution">
    <text evidence="1">The sequence shown here is derived from an EMBL/GenBank/DDBJ whole genome shotgun (WGS) entry which is preliminary data.</text>
</comment>
<name>A0ABP4JY28_9ACTN</name>
<dbReference type="InterPro" id="IPR013324">
    <property type="entry name" value="RNA_pol_sigma_r3/r4-like"/>
</dbReference>